<dbReference type="Proteomes" id="UP000464013">
    <property type="component" value="Chromosome"/>
</dbReference>
<dbReference type="KEGG" id="htx:EKK97_04330"/>
<gene>
    <name evidence="1" type="ORF">EKK97_04330</name>
</gene>
<accession>A0A6I6SET9</accession>
<dbReference type="OrthoDB" id="6138108at2"/>
<dbReference type="AlphaFoldDB" id="A0A6I6SET9"/>
<reference evidence="1 2" key="1">
    <citation type="submission" date="2019-01" db="EMBL/GenBank/DDBJ databases">
        <title>Complete genome of a denitifying bacterium Halomons sp. BC-M4-5.</title>
        <authorList>
            <person name="Wang L."/>
            <person name="Shao Z."/>
        </authorList>
    </citation>
    <scope>NUCLEOTIDE SEQUENCE [LARGE SCALE GENOMIC DNA]</scope>
    <source>
        <strain evidence="1 2">BC-M4-5</strain>
    </source>
</reference>
<evidence type="ECO:0000313" key="2">
    <source>
        <dbReference type="Proteomes" id="UP000464013"/>
    </source>
</evidence>
<protein>
    <submittedName>
        <fullName evidence="1">Uncharacterized protein</fullName>
    </submittedName>
</protein>
<organism evidence="1 2">
    <name type="scientific">Billgrantia tianxiuensis</name>
    <dbReference type="NCBI Taxonomy" id="2497861"/>
    <lineage>
        <taxon>Bacteria</taxon>
        <taxon>Pseudomonadati</taxon>
        <taxon>Pseudomonadota</taxon>
        <taxon>Gammaproteobacteria</taxon>
        <taxon>Oceanospirillales</taxon>
        <taxon>Halomonadaceae</taxon>
        <taxon>Billgrantia</taxon>
    </lineage>
</organism>
<sequence>MASLLRLLSVTLLTMIVWQGSAMANNFEYRYNAYIHTVGSAWSLRVNDIFVRDNAKVAYADYSPNVGLNLRQGKNTLSLLFSPVTGQDPDTGEYHYELHDGVAIDIAIERYLWTTQERERIHPIRIRYNEAEGKFEQLEFTAGGEERVLEQPHLRSNGRMQLSEFDNIIFGGGWTLDGYRLDITFTVDDPIPAFHWEREAVVLEDTPELRRELRDAYRHIHGLISRNDTEALFHEVEPVWERTAYMLTERNSARDFVDNASQGLEKFERIRPDGAVLQPLYWGDDPQEDQVEFLDNGRLVRIQPHPILWEHPPAGSERFASFPVVFYKTRNGEWRVADVATNI</sequence>
<proteinExistence type="predicted"/>
<dbReference type="RefSeq" id="WP_159549499.1">
    <property type="nucleotide sequence ID" value="NZ_CP035042.1"/>
</dbReference>
<evidence type="ECO:0000313" key="1">
    <source>
        <dbReference type="EMBL" id="QHC48989.1"/>
    </source>
</evidence>
<dbReference type="EMBL" id="CP035042">
    <property type="protein sequence ID" value="QHC48989.1"/>
    <property type="molecule type" value="Genomic_DNA"/>
</dbReference>
<keyword evidence="2" id="KW-1185">Reference proteome</keyword>
<name>A0A6I6SET9_9GAMM</name>